<feature type="region of interest" description="Disordered" evidence="1">
    <location>
        <begin position="1"/>
        <end position="83"/>
    </location>
</feature>
<feature type="compositionally biased region" description="Polar residues" evidence="1">
    <location>
        <begin position="1"/>
        <end position="11"/>
    </location>
</feature>
<reference evidence="2 3" key="1">
    <citation type="submission" date="2019-10" db="EMBL/GenBank/DDBJ databases">
        <title>Nocardia macrotermitis sp. nov. and Nocardia aurantia sp. nov., isolated from the gut of fungus growing-termite Macrotermes natalensis.</title>
        <authorList>
            <person name="Benndorf R."/>
            <person name="Schwitalla J."/>
            <person name="Martin K."/>
            <person name="De Beer W."/>
            <person name="Kaster A.-K."/>
            <person name="Vollmers J."/>
            <person name="Poulsen M."/>
            <person name="Beemelmanns C."/>
        </authorList>
    </citation>
    <scope>NUCLEOTIDE SEQUENCE [LARGE SCALE GENOMIC DNA]</scope>
    <source>
        <strain evidence="2 3">RB56</strain>
    </source>
</reference>
<sequence length="83" mass="8928">MPVNSDEQVSVTIAPRPADAGTYRGRMGQIGELFPGPKIRKESQEDAGTGDQPFEIESLDLDRGVIRVTPRPVPRAPEGGPES</sequence>
<dbReference type="AlphaFoldDB" id="A0A7K0DU93"/>
<evidence type="ECO:0000313" key="2">
    <source>
        <dbReference type="EMBL" id="MQY29333.1"/>
    </source>
</evidence>
<keyword evidence="3" id="KW-1185">Reference proteome</keyword>
<accession>A0A7K0DU93</accession>
<evidence type="ECO:0000256" key="1">
    <source>
        <dbReference type="SAM" id="MobiDB-lite"/>
    </source>
</evidence>
<name>A0A7K0DU93_9NOCA</name>
<gene>
    <name evidence="2" type="ORF">NRB56_49230</name>
</gene>
<comment type="caution">
    <text evidence="2">The sequence shown here is derived from an EMBL/GenBank/DDBJ whole genome shotgun (WGS) entry which is preliminary data.</text>
</comment>
<dbReference type="Proteomes" id="UP000431401">
    <property type="component" value="Unassembled WGS sequence"/>
</dbReference>
<evidence type="ECO:0000313" key="3">
    <source>
        <dbReference type="Proteomes" id="UP000431401"/>
    </source>
</evidence>
<dbReference type="EMBL" id="WEGI01000011">
    <property type="protein sequence ID" value="MQY29333.1"/>
    <property type="molecule type" value="Genomic_DNA"/>
</dbReference>
<proteinExistence type="predicted"/>
<organism evidence="2 3">
    <name type="scientific">Nocardia aurantia</name>
    <dbReference type="NCBI Taxonomy" id="2585199"/>
    <lineage>
        <taxon>Bacteria</taxon>
        <taxon>Bacillati</taxon>
        <taxon>Actinomycetota</taxon>
        <taxon>Actinomycetes</taxon>
        <taxon>Mycobacteriales</taxon>
        <taxon>Nocardiaceae</taxon>
        <taxon>Nocardia</taxon>
    </lineage>
</organism>
<protein>
    <submittedName>
        <fullName evidence="2">Uncharacterized protein</fullName>
    </submittedName>
</protein>